<protein>
    <submittedName>
        <fullName evidence="1">Uncharacterized protein</fullName>
    </submittedName>
</protein>
<proteinExistence type="predicted"/>
<dbReference type="Proteomes" id="UP000248410">
    <property type="component" value="Chromosome"/>
</dbReference>
<name>A0A2U9IM83_9CREN</name>
<dbReference type="KEGG" id="asul:DFR86_05815"/>
<evidence type="ECO:0000313" key="2">
    <source>
        <dbReference type="Proteomes" id="UP000248410"/>
    </source>
</evidence>
<keyword evidence="2" id="KW-1185">Reference proteome</keyword>
<sequence>MPVSTFSVLDKLDYCDNKECVENLVDEYLKSLINTNKYETNFKLFQDENNIDERVVTNSYMFSESLIKKIILSDIDFDLILQDLEKKLGNMHPVIMFLRQFKDQ</sequence>
<accession>A0A2U9IM83</accession>
<dbReference type="EMBL" id="CP029288">
    <property type="protein sequence ID" value="AWR97122.1"/>
    <property type="molecule type" value="Genomic_DNA"/>
</dbReference>
<dbReference type="AlphaFoldDB" id="A0A2U9IM83"/>
<evidence type="ECO:0000313" key="1">
    <source>
        <dbReference type="EMBL" id="AWR97122.1"/>
    </source>
</evidence>
<organism evidence="1 2">
    <name type="scientific">Acidianus sulfidivorans JP7</name>
    <dbReference type="NCBI Taxonomy" id="619593"/>
    <lineage>
        <taxon>Archaea</taxon>
        <taxon>Thermoproteota</taxon>
        <taxon>Thermoprotei</taxon>
        <taxon>Sulfolobales</taxon>
        <taxon>Sulfolobaceae</taxon>
        <taxon>Acidianus</taxon>
    </lineage>
</organism>
<gene>
    <name evidence="1" type="ORF">DFR86_05815</name>
</gene>
<reference evidence="1 2" key="1">
    <citation type="submission" date="2018-05" db="EMBL/GenBank/DDBJ databases">
        <title>Complete Genome Sequences of Extremely Thermoacidophilic, Metal-Mobilizing Type-Strain Members of the Archaeal Family Sulfolobaceae: Acidianus brierleyi DSM-1651T, Acidianus sulfidivorans DSM-18786T, Metallosphaera hakonensis DSM-7519T, and Metallosphaera prunae DSM-10039T.</title>
        <authorList>
            <person name="Counts J.A."/>
            <person name="Kelly R.M."/>
        </authorList>
    </citation>
    <scope>NUCLEOTIDE SEQUENCE [LARGE SCALE GENOMIC DNA]</scope>
    <source>
        <strain evidence="1 2">JP7</strain>
    </source>
</reference>
<dbReference type="OrthoDB" id="42258at2157"/>